<dbReference type="InterPro" id="IPR036116">
    <property type="entry name" value="FN3_sf"/>
</dbReference>
<dbReference type="SUPFAM" id="SSF52266">
    <property type="entry name" value="SGNH hydrolase"/>
    <property type="match status" value="1"/>
</dbReference>
<sequence>MSVAKHNTVCRALTESSADVASESQGIVSACQYSKGQDCKGLCNSGVLNQFSSGASLIKRPKIMVVGDSNSHGPYTSTHGTPGIDTSEPMAPPLPGEEALNFQVMGGYASDVSSDFSGSATQDIPLIHAWVSQYQPDYPLILLGFNNLGWWVQGPDGLIGQMGQLIENAREAGADVKLLVGKVVPDPVEWRTVNAPTNIRAYSYPEGIFTMWDNMYNNRGYEIRARIQGSSTWWSDGTVYPSTWGSWLSWVLPDQVWETQGCTRGDGDVTSTWSPIVAATANPSTAPGPNNILVYPDGSTGVSVSWDAVSGYNLHCYAVIVWDLDTPGAFISAYATTGTSLTATDLNNNHRYGVWVASYINMDKGSITNFPATPGGLPAAANDVIIGGGVPPPPASLSFTTIDATTLQFNWPAVGSAAGYTIYMRSLITDFQVIGTTTDTSQVVGFLYPGIWNYEFCIGSYNGNYESSYGNACVTPPICCGYSYSTAHGAVVDANGSVVNGTATASRSPVPKPSLLPSGQTPVTGNATGNATLLTINPQIGQLYSLYNQALFSLQLNGTALNLTFAAPDTVVRLF</sequence>
<reference evidence="2 3" key="1">
    <citation type="journal article" date="2016" name="Genome Biol. Evol.">
        <title>Divergent and convergent evolution of fungal pathogenicity.</title>
        <authorList>
            <person name="Shang Y."/>
            <person name="Xiao G."/>
            <person name="Zheng P."/>
            <person name="Cen K."/>
            <person name="Zhan S."/>
            <person name="Wang C."/>
        </authorList>
    </citation>
    <scope>NUCLEOTIDE SEQUENCE [LARGE SCALE GENOMIC DNA]</scope>
    <source>
        <strain evidence="2 3">RCEF 264</strain>
    </source>
</reference>
<dbReference type="Gene3D" id="3.40.50.1110">
    <property type="entry name" value="SGNH hydrolase"/>
    <property type="match status" value="1"/>
</dbReference>
<evidence type="ECO:0000313" key="2">
    <source>
        <dbReference type="EMBL" id="OAA54586.1"/>
    </source>
</evidence>
<dbReference type="OrthoDB" id="5151165at2759"/>
<gene>
    <name evidence="2" type="ORF">SPI_08832</name>
</gene>
<dbReference type="InterPro" id="IPR003961">
    <property type="entry name" value="FN3_dom"/>
</dbReference>
<accession>A0A167MNT5</accession>
<evidence type="ECO:0000313" key="3">
    <source>
        <dbReference type="Proteomes" id="UP000076874"/>
    </source>
</evidence>
<keyword evidence="3" id="KW-1185">Reference proteome</keyword>
<feature type="domain" description="Fibronectin type-III" evidence="1">
    <location>
        <begin position="283"/>
        <end position="366"/>
    </location>
</feature>
<protein>
    <submittedName>
        <fullName evidence="2">Fibronectin type III domain protein</fullName>
    </submittedName>
</protein>
<dbReference type="SMART" id="SM00060">
    <property type="entry name" value="FN3"/>
    <property type="match status" value="2"/>
</dbReference>
<dbReference type="SUPFAM" id="SSF49265">
    <property type="entry name" value="Fibronectin type III"/>
    <property type="match status" value="1"/>
</dbReference>
<proteinExistence type="predicted"/>
<dbReference type="InterPro" id="IPR036514">
    <property type="entry name" value="SGNH_hydro_sf"/>
</dbReference>
<dbReference type="EMBL" id="AZHD01000023">
    <property type="protein sequence ID" value="OAA54586.1"/>
    <property type="molecule type" value="Genomic_DNA"/>
</dbReference>
<feature type="domain" description="Fibronectin type-III" evidence="1">
    <location>
        <begin position="391"/>
        <end position="467"/>
    </location>
</feature>
<evidence type="ECO:0000259" key="1">
    <source>
        <dbReference type="SMART" id="SM00060"/>
    </source>
</evidence>
<organism evidence="2 3">
    <name type="scientific">Niveomyces insectorum RCEF 264</name>
    <dbReference type="NCBI Taxonomy" id="1081102"/>
    <lineage>
        <taxon>Eukaryota</taxon>
        <taxon>Fungi</taxon>
        <taxon>Dikarya</taxon>
        <taxon>Ascomycota</taxon>
        <taxon>Pezizomycotina</taxon>
        <taxon>Sordariomycetes</taxon>
        <taxon>Hypocreomycetidae</taxon>
        <taxon>Hypocreales</taxon>
        <taxon>Cordycipitaceae</taxon>
        <taxon>Niveomyces</taxon>
    </lineage>
</organism>
<dbReference type="STRING" id="1081102.A0A167MNT5"/>
<dbReference type="Gene3D" id="2.60.40.10">
    <property type="entry name" value="Immunoglobulins"/>
    <property type="match status" value="2"/>
</dbReference>
<comment type="caution">
    <text evidence="2">The sequence shown here is derived from an EMBL/GenBank/DDBJ whole genome shotgun (WGS) entry which is preliminary data.</text>
</comment>
<dbReference type="Proteomes" id="UP000076874">
    <property type="component" value="Unassembled WGS sequence"/>
</dbReference>
<dbReference type="InterPro" id="IPR013783">
    <property type="entry name" value="Ig-like_fold"/>
</dbReference>
<name>A0A167MNT5_9HYPO</name>
<dbReference type="AlphaFoldDB" id="A0A167MNT5"/>